<proteinExistence type="predicted"/>
<name>A0AC61NHP8_9BACT</name>
<evidence type="ECO:0000313" key="2">
    <source>
        <dbReference type="Proteomes" id="UP000826212"/>
    </source>
</evidence>
<dbReference type="EMBL" id="CP081303">
    <property type="protein sequence ID" value="QZE15186.1"/>
    <property type="molecule type" value="Genomic_DNA"/>
</dbReference>
<accession>A0AC61NHP8</accession>
<keyword evidence="2" id="KW-1185">Reference proteome</keyword>
<reference evidence="1" key="1">
    <citation type="submission" date="2021-08" db="EMBL/GenBank/DDBJ databases">
        <title>Novel anaerobic bacterium isolated from sea squirt in East Sea, Republic of Korea.</title>
        <authorList>
            <person name="Nguyen T.H."/>
            <person name="Li Z."/>
            <person name="Lee Y.-J."/>
            <person name="Ko J."/>
            <person name="Kim S.-G."/>
        </authorList>
    </citation>
    <scope>NUCLEOTIDE SEQUENCE</scope>
    <source>
        <strain evidence="1">KCTC 25031</strain>
    </source>
</reference>
<organism evidence="1 2">
    <name type="scientific">Halosquirtibacter laminarini</name>
    <dbReference type="NCBI Taxonomy" id="3374600"/>
    <lineage>
        <taxon>Bacteria</taxon>
        <taxon>Pseudomonadati</taxon>
        <taxon>Bacteroidota</taxon>
        <taxon>Bacteroidia</taxon>
        <taxon>Marinilabiliales</taxon>
        <taxon>Prolixibacteraceae</taxon>
        <taxon>Halosquirtibacter</taxon>
    </lineage>
</organism>
<dbReference type="Proteomes" id="UP000826212">
    <property type="component" value="Chromosome"/>
</dbReference>
<sequence>MDRSVRYLGVMLVALFGVSAIYAQTKEDQDRVVVTPVVSQYMKGYNRSVARLLRSKLNGIVTAQGVGGGGLFSRFVLTANVHVLDKEVLPTAPPRIAQKVEVTFLLGDGVDGNLYATTSKVYKGIGRNETKAYTQALKYIQGHDEIFTRFLAEGKQKIIIFYKEHSDLVFKEVDQLVARKRYEAAVARLEEIPKVCSAVYEKAQERIVFIDKQQKNEVAEQCLSKAQMAVSQHRWQEANGLLYGIPKEADCYEQSRKLLDEIEDEIDGEALQNAKQAMATGSWDSASKWIYSILPSSKYYAEALTLAKTAKEGMSSSALKCAEAALASEDFEKVQFWIAKIMSGTVAANESKHLIEEMKQQKGEIAERDAKAEAGALERQQIELKKMLYASKHDISNSDPLNRQDASKIKDLKYQLEKWFDQ</sequence>
<gene>
    <name evidence="1" type="ORF">K4L44_04960</name>
</gene>
<evidence type="ECO:0000313" key="1">
    <source>
        <dbReference type="EMBL" id="QZE15186.1"/>
    </source>
</evidence>
<protein>
    <submittedName>
        <fullName evidence="1">Uncharacterized protein</fullName>
    </submittedName>
</protein>